<feature type="compositionally biased region" description="Low complexity" evidence="1">
    <location>
        <begin position="450"/>
        <end position="459"/>
    </location>
</feature>
<dbReference type="OrthoDB" id="10038475at2759"/>
<keyword evidence="4" id="KW-1185">Reference proteome</keyword>
<feature type="compositionally biased region" description="Basic and acidic residues" evidence="1">
    <location>
        <begin position="1143"/>
        <end position="1152"/>
    </location>
</feature>
<dbReference type="InterPro" id="IPR031739">
    <property type="entry name" value="Ncaph2"/>
</dbReference>
<dbReference type="KEGG" id="bbes:BESB_047210"/>
<sequence length="1495" mass="157775">MESQRRPVKGSTQSLVSSRFAHPSAPASSGPSAGAGGTPADRKAAESGEREEAHSGAESVDGDDEAGAGGLFASPLSLGSQRLSRSICHQAPPFPGSAVVFQTPSFAPPSRGKRDRECLSQGTPPRLARHSLGVPPAADTAFSPPSQDQRTPPRPSSGAASGFSSFSGFSSSVFPHDGVGTPVGSPALGVGRAGPCFGAEDSTPVLRQRAEPAARTEGERGGEGAAETGSLAEFLSRVEDLLRTAASPWWWDVDVAQLLTFFLSLSESGTIQLGDAAQDVRERPPEPPEACLLEGDCDAAQSPIVTPRRFVAAAVAAVGGSGGAAATRAGSQELLGAYRMEFTQAALFLERLAKVWGRKIEHLHALFLHMLQSMNVAGTGGKAGDALRGAAAIKAAAHGTHSLRFIKQAILQEVLESVALCLPAFPQEASAKRGEGAKDEEEERNKNARPPDVVRLPPVLRKKTGRPGRGGARETGKAAEEPQRGGEPSRASAARQESGGSAAGSAARGDAEQAAGRTDAGGSEEEESAMATRYREFRSFRLTSFLLHEASGGLMVDSRDTSLYDALLLRPEKKRRRLLPCSLAASPSGTSLHGPVPAPAPGLPPAVPAPSASASSADSALQLAAAATALPGDLTRLPSEGLGECLDFGGEDFAVDCFEDPAPASASAAEAAGRLAGDVGAATEGVGSSADAEALSRELSGAFFFEEERGKAQHRQDLGIDMSVPPDDADGADAAAAPPGAFASREAPLLSVVDLIQRAWLQQQREQGADRVTALRRLLHASRAGDWSVCTAPPRETGDAKRTRPAGNLCGGDSQKGLTTASAASHGAAKDVCASEAHAVKQGQGEASCPFCLDCEGARAHGVGAREEAGSGREESKEKQNKRQKIKPRARYKLMSLREEEEADDKAERRPLKLGSCTRIPPPFYAALPSSAFASAPATAALAFHRVHTPQGLRTLLQGLWSPGELAAAENVICGGDAASVKEEKNSEKASSSRAWREALAKAKARTRKANVSGAVARPRGAAHLPFYPDIQLPNPLLAPAVAVKLPASAPDVATAVKRPESDAEGEEASRDDLEVRGGDLRRRFDAKKRGRKEKAPFGIAAAGSAIGCMLETSRWKWMEDVVYARLRERAMLRQRLKRKIKRETERGRKGADQGSLAASLRSPEALPVAREAAEEAEALVEAVEERILRPVEAWRELEESAVDAEDIFDVSDAKGDADGKVGENGERKSALSERSGDGLMLALLSGPEKEKLEQQLRAAVSLPLAVTEDGADDHLEGFSAETSQKKIADRELLQRVATWSVFLDAQLRQSAALPPFDIRAYERTLLQRVAELAQTCCPSSPRALPPPAPLLALEDGSPSSPETLALTLQDKSFRDGGESLQLASQAESRLALRENGAPRFPNFSEVADGQKSYEVCRLFLCTLLLTNKGKLDIIRAEDGQSEAEEEEASWQRFLEGKIDSSGRDRSSATRDFAITVLAPDAEIWSAHNGFGEEN</sequence>
<dbReference type="VEuPathDB" id="ToxoDB:BESB_047210"/>
<feature type="region of interest" description="Disordered" evidence="1">
    <location>
        <begin position="1142"/>
        <end position="1163"/>
    </location>
</feature>
<name>A0A2A9MF58_BESBE</name>
<gene>
    <name evidence="3" type="ORF">BESB_047210</name>
</gene>
<feature type="region of interest" description="Disordered" evidence="1">
    <location>
        <begin position="1"/>
        <end position="162"/>
    </location>
</feature>
<feature type="region of interest" description="Disordered" evidence="1">
    <location>
        <begin position="866"/>
        <end position="890"/>
    </location>
</feature>
<protein>
    <recommendedName>
        <fullName evidence="2">Condensin-2 complex subunit H2 C-terminal domain-containing protein</fullName>
    </recommendedName>
</protein>
<dbReference type="PANTHER" id="PTHR14324:SF3">
    <property type="entry name" value="CONDENSIN-2 COMPLEX SUBUNIT H2"/>
    <property type="match status" value="1"/>
</dbReference>
<dbReference type="GO" id="GO:0000796">
    <property type="term" value="C:condensin complex"/>
    <property type="evidence" value="ECO:0007669"/>
    <property type="project" value="TreeGrafter"/>
</dbReference>
<evidence type="ECO:0000313" key="4">
    <source>
        <dbReference type="Proteomes" id="UP000224006"/>
    </source>
</evidence>
<dbReference type="GO" id="GO:0051306">
    <property type="term" value="P:mitotic sister chromatid separation"/>
    <property type="evidence" value="ECO:0007669"/>
    <property type="project" value="TreeGrafter"/>
</dbReference>
<evidence type="ECO:0000313" key="3">
    <source>
        <dbReference type="EMBL" id="PFH36529.1"/>
    </source>
</evidence>
<organism evidence="3 4">
    <name type="scientific">Besnoitia besnoiti</name>
    <name type="common">Apicomplexan protozoan</name>
    <dbReference type="NCBI Taxonomy" id="94643"/>
    <lineage>
        <taxon>Eukaryota</taxon>
        <taxon>Sar</taxon>
        <taxon>Alveolata</taxon>
        <taxon>Apicomplexa</taxon>
        <taxon>Conoidasida</taxon>
        <taxon>Coccidia</taxon>
        <taxon>Eucoccidiorida</taxon>
        <taxon>Eimeriorina</taxon>
        <taxon>Sarcocystidae</taxon>
        <taxon>Besnoitia</taxon>
    </lineage>
</organism>
<feature type="region of interest" description="Disordered" evidence="1">
    <location>
        <begin position="790"/>
        <end position="813"/>
    </location>
</feature>
<feature type="compositionally biased region" description="Basic and acidic residues" evidence="1">
    <location>
        <begin position="40"/>
        <end position="55"/>
    </location>
</feature>
<reference evidence="3 4" key="1">
    <citation type="submission" date="2017-09" db="EMBL/GenBank/DDBJ databases">
        <title>Genome sequencing of Besnoitia besnoiti strain Bb-Ger1.</title>
        <authorList>
            <person name="Schares G."/>
            <person name="Venepally P."/>
            <person name="Lorenzi H.A."/>
        </authorList>
    </citation>
    <scope>NUCLEOTIDE SEQUENCE [LARGE SCALE GENOMIC DNA]</scope>
    <source>
        <strain evidence="3 4">Bb-Ger1</strain>
    </source>
</reference>
<dbReference type="RefSeq" id="XP_029220538.1">
    <property type="nucleotide sequence ID" value="XM_029363172.1"/>
</dbReference>
<dbReference type="Proteomes" id="UP000224006">
    <property type="component" value="Chromosome III"/>
</dbReference>
<feature type="region of interest" description="Disordered" evidence="1">
    <location>
        <begin position="1214"/>
        <end position="1233"/>
    </location>
</feature>
<feature type="compositionally biased region" description="Low complexity" evidence="1">
    <location>
        <begin position="489"/>
        <end position="521"/>
    </location>
</feature>
<feature type="region of interest" description="Disordered" evidence="1">
    <location>
        <begin position="584"/>
        <end position="614"/>
    </location>
</feature>
<feature type="compositionally biased region" description="Basic and acidic residues" evidence="1">
    <location>
        <begin position="866"/>
        <end position="881"/>
    </location>
</feature>
<proteinExistence type="predicted"/>
<feature type="region of interest" description="Disordered" evidence="1">
    <location>
        <begin position="194"/>
        <end position="228"/>
    </location>
</feature>
<dbReference type="GO" id="GO:0010032">
    <property type="term" value="P:meiotic chromosome condensation"/>
    <property type="evidence" value="ECO:0007669"/>
    <property type="project" value="TreeGrafter"/>
</dbReference>
<feature type="domain" description="Condensin-2 complex subunit H2 C-terminal" evidence="2">
    <location>
        <begin position="1274"/>
        <end position="1441"/>
    </location>
</feature>
<feature type="compositionally biased region" description="Basic and acidic residues" evidence="1">
    <location>
        <begin position="208"/>
        <end position="222"/>
    </location>
</feature>
<dbReference type="EMBL" id="NWUJ01000003">
    <property type="protein sequence ID" value="PFH36529.1"/>
    <property type="molecule type" value="Genomic_DNA"/>
</dbReference>
<dbReference type="PANTHER" id="PTHR14324">
    <property type="entry name" value="CONDENSIN-2 COMPLEX SUBUNIT H2"/>
    <property type="match status" value="1"/>
</dbReference>
<feature type="compositionally biased region" description="Pro residues" evidence="1">
    <location>
        <begin position="596"/>
        <end position="608"/>
    </location>
</feature>
<comment type="caution">
    <text evidence="3">The sequence shown here is derived from an EMBL/GenBank/DDBJ whole genome shotgun (WGS) entry which is preliminary data.</text>
</comment>
<evidence type="ECO:0000256" key="1">
    <source>
        <dbReference type="SAM" id="MobiDB-lite"/>
    </source>
</evidence>
<feature type="compositionally biased region" description="Basic and acidic residues" evidence="1">
    <location>
        <begin position="471"/>
        <end position="484"/>
    </location>
</feature>
<dbReference type="GO" id="GO:0005634">
    <property type="term" value="C:nucleus"/>
    <property type="evidence" value="ECO:0007669"/>
    <property type="project" value="TreeGrafter"/>
</dbReference>
<dbReference type="GO" id="GO:0003682">
    <property type="term" value="F:chromatin binding"/>
    <property type="evidence" value="ECO:0007669"/>
    <property type="project" value="TreeGrafter"/>
</dbReference>
<dbReference type="GeneID" id="40309651"/>
<feature type="compositionally biased region" description="Low complexity" evidence="1">
    <location>
        <begin position="23"/>
        <end position="32"/>
    </location>
</feature>
<evidence type="ECO:0000259" key="2">
    <source>
        <dbReference type="Pfam" id="PF16858"/>
    </source>
</evidence>
<accession>A0A2A9MF58</accession>
<dbReference type="Pfam" id="PF16858">
    <property type="entry name" value="CNDH2_C"/>
    <property type="match status" value="1"/>
</dbReference>
<dbReference type="InterPro" id="IPR031737">
    <property type="entry name" value="CNDH2_C"/>
</dbReference>
<feature type="region of interest" description="Disordered" evidence="1">
    <location>
        <begin position="429"/>
        <end position="530"/>
    </location>
</feature>